<dbReference type="InterPro" id="IPR017441">
    <property type="entry name" value="Protein_kinase_ATP_BS"/>
</dbReference>
<dbReference type="SUPFAM" id="SSF55681">
    <property type="entry name" value="Class II aaRS and biotin synthetases"/>
    <property type="match status" value="1"/>
</dbReference>
<dbReference type="CDD" id="cd23823">
    <property type="entry name" value="RWD_GCN2"/>
    <property type="match status" value="1"/>
</dbReference>
<dbReference type="GO" id="GO:0005737">
    <property type="term" value="C:cytoplasm"/>
    <property type="evidence" value="ECO:0007669"/>
    <property type="project" value="TreeGrafter"/>
</dbReference>
<dbReference type="InterPro" id="IPR041715">
    <property type="entry name" value="HisRS-like_core"/>
</dbReference>
<dbReference type="SMART" id="SM00220">
    <property type="entry name" value="S_TKc"/>
    <property type="match status" value="2"/>
</dbReference>
<evidence type="ECO:0000256" key="12">
    <source>
        <dbReference type="PROSITE-ProRule" id="PRU10141"/>
    </source>
</evidence>
<dbReference type="Gene3D" id="3.10.110.10">
    <property type="entry name" value="Ubiquitin Conjugating Enzyme"/>
    <property type="match status" value="1"/>
</dbReference>
<dbReference type="Gene3D" id="3.40.50.800">
    <property type="entry name" value="Anticodon-binding domain"/>
    <property type="match status" value="1"/>
</dbReference>
<keyword evidence="2" id="KW-0723">Serine/threonine-protein kinase</keyword>
<evidence type="ECO:0000256" key="8">
    <source>
        <dbReference type="ARBA" id="ARBA00047899"/>
    </source>
</evidence>
<gene>
    <name evidence="16" type="ORF">C0Q70_14089</name>
</gene>
<dbReference type="InterPro" id="IPR050339">
    <property type="entry name" value="CC_SR_Kinase"/>
</dbReference>
<evidence type="ECO:0000256" key="3">
    <source>
        <dbReference type="ARBA" id="ARBA00022679"/>
    </source>
</evidence>
<feature type="region of interest" description="Disordered" evidence="13">
    <location>
        <begin position="251"/>
        <end position="276"/>
    </location>
</feature>
<dbReference type="STRING" id="400727.A0A2T7NZ57"/>
<keyword evidence="17" id="KW-1185">Reference proteome</keyword>
<feature type="region of interest" description="Disordered" evidence="13">
    <location>
        <begin position="571"/>
        <end position="595"/>
    </location>
</feature>
<dbReference type="PROSITE" id="PS00108">
    <property type="entry name" value="PROTEIN_KINASE_ST"/>
    <property type="match status" value="1"/>
</dbReference>
<dbReference type="FunFam" id="3.10.110.10:FF:000057">
    <property type="entry name" value="eukaryotic translation initiation factor 2-alpha kinase 4"/>
    <property type="match status" value="1"/>
</dbReference>
<evidence type="ECO:0000313" key="16">
    <source>
        <dbReference type="EMBL" id="PVD26413.1"/>
    </source>
</evidence>
<dbReference type="PROSITE" id="PS50011">
    <property type="entry name" value="PROTEIN_KINASE_DOM"/>
    <property type="match status" value="2"/>
</dbReference>
<feature type="compositionally biased region" description="Basic and acidic residues" evidence="13">
    <location>
        <begin position="187"/>
        <end position="201"/>
    </location>
</feature>
<comment type="similarity">
    <text evidence="7">Belongs to the protein kinase superfamily. Ser/Thr protein kinase family. GCN2 subfamily.</text>
</comment>
<dbReference type="InterPro" id="IPR016255">
    <property type="entry name" value="Gcn2"/>
</dbReference>
<dbReference type="CDD" id="cd14046">
    <property type="entry name" value="STKc_EIF2AK4_GCN2_rpt2"/>
    <property type="match status" value="1"/>
</dbReference>
<dbReference type="SMART" id="SM00591">
    <property type="entry name" value="RWD"/>
    <property type="match status" value="1"/>
</dbReference>
<keyword evidence="4 11" id="KW-0547">Nucleotide-binding</keyword>
<feature type="region of interest" description="Disordered" evidence="13">
    <location>
        <begin position="187"/>
        <end position="238"/>
    </location>
</feature>
<dbReference type="SUPFAM" id="SSF54495">
    <property type="entry name" value="UBC-like"/>
    <property type="match status" value="1"/>
</dbReference>
<evidence type="ECO:0000256" key="4">
    <source>
        <dbReference type="ARBA" id="ARBA00022741"/>
    </source>
</evidence>
<evidence type="ECO:0000313" key="17">
    <source>
        <dbReference type="Proteomes" id="UP000245119"/>
    </source>
</evidence>
<dbReference type="PROSITE" id="PS50908">
    <property type="entry name" value="RWD"/>
    <property type="match status" value="1"/>
</dbReference>
<feature type="domain" description="Protein kinase" evidence="14">
    <location>
        <begin position="294"/>
        <end position="560"/>
    </location>
</feature>
<dbReference type="FunFam" id="3.40.50.800:FF:000009">
    <property type="entry name" value="Eukaryotic translation initiation factor 2-alpha kinase"/>
    <property type="match status" value="1"/>
</dbReference>
<dbReference type="InterPro" id="IPR006575">
    <property type="entry name" value="RWD_dom"/>
</dbReference>
<dbReference type="SUPFAM" id="SSF52954">
    <property type="entry name" value="Class II aaRS ABD-related"/>
    <property type="match status" value="1"/>
</dbReference>
<dbReference type="EC" id="2.7.11.1" evidence="1"/>
<feature type="compositionally biased region" description="Low complexity" evidence="13">
    <location>
        <begin position="571"/>
        <end position="580"/>
    </location>
</feature>
<dbReference type="SUPFAM" id="SSF56112">
    <property type="entry name" value="Protein kinase-like (PK-like)"/>
    <property type="match status" value="2"/>
</dbReference>
<organism evidence="16 17">
    <name type="scientific">Pomacea canaliculata</name>
    <name type="common">Golden apple snail</name>
    <dbReference type="NCBI Taxonomy" id="400727"/>
    <lineage>
        <taxon>Eukaryota</taxon>
        <taxon>Metazoa</taxon>
        <taxon>Spiralia</taxon>
        <taxon>Lophotrochozoa</taxon>
        <taxon>Mollusca</taxon>
        <taxon>Gastropoda</taxon>
        <taxon>Caenogastropoda</taxon>
        <taxon>Architaenioglossa</taxon>
        <taxon>Ampullarioidea</taxon>
        <taxon>Ampullariidae</taxon>
        <taxon>Pomacea</taxon>
    </lineage>
</organism>
<evidence type="ECO:0000256" key="7">
    <source>
        <dbReference type="ARBA" id="ARBA00037982"/>
    </source>
</evidence>
<comment type="caution">
    <text evidence="16">The sequence shown here is derived from an EMBL/GenBank/DDBJ whole genome shotgun (WGS) entry which is preliminary data.</text>
</comment>
<proteinExistence type="inferred from homology"/>
<evidence type="ECO:0000256" key="6">
    <source>
        <dbReference type="ARBA" id="ARBA00022840"/>
    </source>
</evidence>
<dbReference type="InterPro" id="IPR008271">
    <property type="entry name" value="Ser/Thr_kinase_AS"/>
</dbReference>
<dbReference type="Gene3D" id="3.30.930.10">
    <property type="entry name" value="Bira Bifunctional Protein, Domain 2"/>
    <property type="match status" value="1"/>
</dbReference>
<evidence type="ECO:0000256" key="10">
    <source>
        <dbReference type="PIRSR" id="PIRSR000660-1"/>
    </source>
</evidence>
<dbReference type="GO" id="GO:0004694">
    <property type="term" value="F:eukaryotic translation initiation factor 2alpha kinase activity"/>
    <property type="evidence" value="ECO:0007669"/>
    <property type="project" value="InterPro"/>
</dbReference>
<feature type="compositionally biased region" description="Acidic residues" evidence="13">
    <location>
        <begin position="585"/>
        <end position="594"/>
    </location>
</feature>
<dbReference type="PANTHER" id="PTHR11042:SF136">
    <property type="entry name" value="EIF-2-ALPHA KINASE GCN2"/>
    <property type="match status" value="1"/>
</dbReference>
<dbReference type="OrthoDB" id="6778822at2759"/>
<dbReference type="InterPro" id="IPR016135">
    <property type="entry name" value="UBQ-conjugating_enzyme/RWD"/>
</dbReference>
<accession>A0A2T7NZ57</accession>
<evidence type="ECO:0000256" key="1">
    <source>
        <dbReference type="ARBA" id="ARBA00012513"/>
    </source>
</evidence>
<sequence length="1616" mass="181010">MADMATAFLERQEDELSVLKAILLDDVEDLRSGDAWKVQRPLEMLLKLSPQQSQTPDAQAYAHVDMHIKCSWQYPDVVPNITLQNPRGLSNSELAELKVELEKLAAERVGEVMILDLVQLVQQYLHSHNRPPSKSFYDEMMSNKRRQEEELAQQQQKQLELLRRKEEKERQLIEDEIQRRQEALRNESKKKWDGNRQRDEAEPTVGSPHQTFLVADSSHATRSMSSPVGPSPGITPIPATTLVTATTITLGRRQRRTSTPHRDSESEGDEVRCKEHGSTGVTVLAFNTRLERTVQRGKCLGQSSTGSTVYAGLDITTGELVAVTEWVLKWRHIGKKAHTKATQMDEKDDKEGATYLKQVQSVEQELSTLTRLHHANIVNYLAFRHQREPGRIVVHILTEYCSGSSLAVYLRRKQNLPLELLRSYTEGILQGLQYLHSKTVVHKHFRASSIFVDNTGTVRLADFGIEKRLSELYHSVEAARPGVRFSSTMPPTIGRGGMKGDIYQMGVTVLALALGEPVTETVPVIPTHLPPQLMDFLTKCLLKDDHLRWSASQLLDHTFLKEPIHVVPIPATSSAKSSAKTQEDEQRDESDDEASLPYVTSLEASGQSRLTTEFEVLRSLGKGGFGDVLKVRNKLDGRLYAIKRIALNPRSQHLNKKITREVKLLSRLNHENIVRYYNSWIELSDDPACSDSSSSITPSSKLSPSPSSQQHQQQNKPPVHPLLPKISPKNELDMFNDIEKFAPQMAGDSSEWSIQRSFDVAAIPEDSASDSDDDFGSVFGNSFFGRLNQSESVLFDEGDSNGGEQIEDYAKTKVPKKTLSESSPSLWSAPEETPKLQYLYIQMEYCEKSTLRNCIDAGLSQDMDRVWRLFREIIEGLLYIHEQSMIHRDLKPVNIFLDSNDHVKIGDFGLATTDIVKQQTSILDSALPPPVYLDTLMSSSRSGSGDGNLTGKVGTALYVSPEMMTGGSKLHYTQKVDIYSLGIIFFEMVYKLLPTGMERVKVLTSLRQPDIIFPEDFDELGLRNQAAIIRWLLNHDPSKRPSSKELLQSTLLPPPQMEEAELNEILQSTIANPQSSSYRRIMSALFSQQVSNVTDFTFNMDHKSVVNVKTILQQGVAMERLKHLFQRHGAVKLNTPLLMPCPPCYSPEAQLPCFLDNNGGIVMLPYDLRIPFARFVAHNHISSLKRYSVERVYRQKKVFGLHPRELMECAFDIVTQTHSCTAPDAEVLALVEEVIKEFPSLQNRQYRVCVNHSLLLQAVLLHCGIPQDQLTSAVAAVADCQATESNKLFTVLSNLKPQLPSTALAQLINYLLLEESFAKVSASLRPVIRNQGPAGTFAKQALHEIESILAQAKTLGLKMEVYMCVGMSYGMRQFSGIIFQVFHRTIRKKRTITEILAVGGRYDKMIYKFRPPAGIHDASVPCQGAVGVSFAFDQLVSSLLEEKGMQTPAPCDVLVCTVGHNALIKERLTIARDLWAAGIQTDVIYDTLKSVEEIQDFCRTAGIAFLVILKDGENGYVKVKTVDSKISEKRILTSELIDFIQLKLAAMKIDKEITDASGASSGRISGSDSNNSTTTNGQSFNFTFTSKTGTKLIAGHRRRIENLLRIFLKINSLILV</sequence>
<dbReference type="PROSITE" id="PS00107">
    <property type="entry name" value="PROTEIN_KINASE_ATP"/>
    <property type="match status" value="1"/>
</dbReference>
<dbReference type="GO" id="GO:0005524">
    <property type="term" value="F:ATP binding"/>
    <property type="evidence" value="ECO:0007669"/>
    <property type="project" value="UniProtKB-UniRule"/>
</dbReference>
<dbReference type="Pfam" id="PF13393">
    <property type="entry name" value="tRNA-synt_His"/>
    <property type="match status" value="1"/>
</dbReference>
<evidence type="ECO:0000256" key="9">
    <source>
        <dbReference type="ARBA" id="ARBA00048679"/>
    </source>
</evidence>
<dbReference type="EMBL" id="PZQS01000008">
    <property type="protein sequence ID" value="PVD26413.1"/>
    <property type="molecule type" value="Genomic_DNA"/>
</dbReference>
<keyword evidence="5" id="KW-0418">Kinase</keyword>
<dbReference type="Pfam" id="PF05773">
    <property type="entry name" value="RWD"/>
    <property type="match status" value="1"/>
</dbReference>
<keyword evidence="6 11" id="KW-0067">ATP-binding</keyword>
<dbReference type="GO" id="GO:0005634">
    <property type="term" value="C:nucleus"/>
    <property type="evidence" value="ECO:0007669"/>
    <property type="project" value="TreeGrafter"/>
</dbReference>
<dbReference type="Gene3D" id="1.10.510.10">
    <property type="entry name" value="Transferase(Phosphotransferase) domain 1"/>
    <property type="match status" value="2"/>
</dbReference>
<dbReference type="Proteomes" id="UP000245119">
    <property type="component" value="Linkage Group LG8"/>
</dbReference>
<keyword evidence="3" id="KW-0808">Transferase</keyword>
<dbReference type="Gene3D" id="3.30.200.20">
    <property type="entry name" value="Phosphorylase Kinase, domain 1"/>
    <property type="match status" value="1"/>
</dbReference>
<dbReference type="InterPro" id="IPR000719">
    <property type="entry name" value="Prot_kinase_dom"/>
</dbReference>
<feature type="domain" description="RWD" evidence="15">
    <location>
        <begin position="14"/>
        <end position="128"/>
    </location>
</feature>
<evidence type="ECO:0000256" key="11">
    <source>
        <dbReference type="PIRSR" id="PIRSR000660-2"/>
    </source>
</evidence>
<evidence type="ECO:0000256" key="5">
    <source>
        <dbReference type="ARBA" id="ARBA00022777"/>
    </source>
</evidence>
<protein>
    <recommendedName>
        <fullName evidence="1">non-specific serine/threonine protein kinase</fullName>
        <ecNumber evidence="1">2.7.11.1</ecNumber>
    </recommendedName>
</protein>
<comment type="catalytic activity">
    <reaction evidence="8">
        <text>L-threonyl-[protein] + ATP = O-phospho-L-threonyl-[protein] + ADP + H(+)</text>
        <dbReference type="Rhea" id="RHEA:46608"/>
        <dbReference type="Rhea" id="RHEA-COMP:11060"/>
        <dbReference type="Rhea" id="RHEA-COMP:11605"/>
        <dbReference type="ChEBI" id="CHEBI:15378"/>
        <dbReference type="ChEBI" id="CHEBI:30013"/>
        <dbReference type="ChEBI" id="CHEBI:30616"/>
        <dbReference type="ChEBI" id="CHEBI:61977"/>
        <dbReference type="ChEBI" id="CHEBI:456216"/>
        <dbReference type="EC" id="2.7.11.1"/>
    </reaction>
</comment>
<feature type="compositionally biased region" description="Low complexity" evidence="13">
    <location>
        <begin position="691"/>
        <end position="708"/>
    </location>
</feature>
<dbReference type="InterPro" id="IPR024435">
    <property type="entry name" value="HisRS-related_dom"/>
</dbReference>
<reference evidence="16 17" key="1">
    <citation type="submission" date="2018-04" db="EMBL/GenBank/DDBJ databases">
        <title>The genome of golden apple snail Pomacea canaliculata provides insight into stress tolerance and invasive adaptation.</title>
        <authorList>
            <person name="Liu C."/>
            <person name="Liu B."/>
            <person name="Ren Y."/>
            <person name="Zhang Y."/>
            <person name="Wang H."/>
            <person name="Li S."/>
            <person name="Jiang F."/>
            <person name="Yin L."/>
            <person name="Zhang G."/>
            <person name="Qian W."/>
            <person name="Fan W."/>
        </authorList>
    </citation>
    <scope>NUCLEOTIDE SEQUENCE [LARGE SCALE GENOMIC DNA]</scope>
    <source>
        <strain evidence="16">SZHN2017</strain>
        <tissue evidence="16">Muscle</tissue>
    </source>
</reference>
<evidence type="ECO:0000256" key="13">
    <source>
        <dbReference type="SAM" id="MobiDB-lite"/>
    </source>
</evidence>
<dbReference type="InterPro" id="IPR011009">
    <property type="entry name" value="Kinase-like_dom_sf"/>
</dbReference>
<feature type="region of interest" description="Disordered" evidence="13">
    <location>
        <begin position="691"/>
        <end position="728"/>
    </location>
</feature>
<feature type="active site" description="Proton acceptor" evidence="10">
    <location>
        <position position="889"/>
    </location>
</feature>
<dbReference type="GO" id="GO:0000077">
    <property type="term" value="P:DNA damage checkpoint signaling"/>
    <property type="evidence" value="ECO:0007669"/>
    <property type="project" value="InterPro"/>
</dbReference>
<comment type="catalytic activity">
    <reaction evidence="9">
        <text>L-seryl-[protein] + ATP = O-phospho-L-seryl-[protein] + ADP + H(+)</text>
        <dbReference type="Rhea" id="RHEA:17989"/>
        <dbReference type="Rhea" id="RHEA-COMP:9863"/>
        <dbReference type="Rhea" id="RHEA-COMP:11604"/>
        <dbReference type="ChEBI" id="CHEBI:15378"/>
        <dbReference type="ChEBI" id="CHEBI:29999"/>
        <dbReference type="ChEBI" id="CHEBI:30616"/>
        <dbReference type="ChEBI" id="CHEBI:83421"/>
        <dbReference type="ChEBI" id="CHEBI:456216"/>
        <dbReference type="EC" id="2.7.11.1"/>
    </reaction>
</comment>
<feature type="binding site" evidence="11 12">
    <location>
        <position position="643"/>
    </location>
    <ligand>
        <name>ATP</name>
        <dbReference type="ChEBI" id="CHEBI:30616"/>
    </ligand>
</feature>
<evidence type="ECO:0000256" key="2">
    <source>
        <dbReference type="ARBA" id="ARBA00022527"/>
    </source>
</evidence>
<dbReference type="InterPro" id="IPR036621">
    <property type="entry name" value="Anticodon-bd_dom_sf"/>
</dbReference>
<dbReference type="InterPro" id="IPR045864">
    <property type="entry name" value="aa-tRNA-synth_II/BPL/LPL"/>
</dbReference>
<dbReference type="Pfam" id="PF12745">
    <property type="entry name" value="HGTP_anticodon2"/>
    <property type="match status" value="1"/>
</dbReference>
<feature type="compositionally biased region" description="Polar residues" evidence="13">
    <location>
        <begin position="218"/>
        <end position="228"/>
    </location>
</feature>
<name>A0A2T7NZ57_POMCA</name>
<dbReference type="FunFam" id="3.30.200.20:FF:000722">
    <property type="entry name" value="eIF-2-alpha kinase GCN2"/>
    <property type="match status" value="1"/>
</dbReference>
<dbReference type="Pfam" id="PF00069">
    <property type="entry name" value="Pkinase"/>
    <property type="match status" value="3"/>
</dbReference>
<evidence type="ECO:0000259" key="14">
    <source>
        <dbReference type="PROSITE" id="PS50011"/>
    </source>
</evidence>
<feature type="domain" description="Protein kinase" evidence="14">
    <location>
        <begin position="614"/>
        <end position="1052"/>
    </location>
</feature>
<evidence type="ECO:0000259" key="15">
    <source>
        <dbReference type="PROSITE" id="PS50908"/>
    </source>
</evidence>
<feature type="compositionally biased region" description="Basic and acidic residues" evidence="13">
    <location>
        <begin position="260"/>
        <end position="276"/>
    </location>
</feature>
<dbReference type="PANTHER" id="PTHR11042">
    <property type="entry name" value="EUKARYOTIC TRANSLATION INITIATION FACTOR 2-ALPHA KINASE EIF2-ALPHA KINASE -RELATED"/>
    <property type="match status" value="1"/>
</dbReference>
<dbReference type="PIRSF" id="PIRSF000660">
    <property type="entry name" value="Ser/Thr_PK_GCN2"/>
    <property type="match status" value="1"/>
</dbReference>
<feature type="binding site" evidence="11">
    <location>
        <begin position="620"/>
        <end position="628"/>
    </location>
    <ligand>
        <name>ATP</name>
        <dbReference type="ChEBI" id="CHEBI:30616"/>
    </ligand>
</feature>